<dbReference type="InterPro" id="IPR003797">
    <property type="entry name" value="DegV"/>
</dbReference>
<dbReference type="PROSITE" id="PS51482">
    <property type="entry name" value="DEGV"/>
    <property type="match status" value="1"/>
</dbReference>
<evidence type="ECO:0000313" key="4">
    <source>
        <dbReference type="Proteomes" id="UP000824044"/>
    </source>
</evidence>
<dbReference type="EMBL" id="DXBS01000041">
    <property type="protein sequence ID" value="HIZ24224.1"/>
    <property type="molecule type" value="Genomic_DNA"/>
</dbReference>
<sequence length="313" mass="34112">MKTFSLYVDSAANIPEDIRRARDIHVIPYHCIVNGEDRLCFDENVPFEETALAQYELLRQGVEIKTSLISSAAFYDALEPEMKAGKDVLLVIISSGVSGTFKQATDAVAMLMQDYPDRKVCVVDSANASMGEGLVALRLADLRDLGESIETCAAWGNDNAFKVNSFFTVDDLKYLSRSGRISKTVAIAGTILGVKPVLQADGSKNAKITAYTKARGRKKALAVIADTFAQRVERPESQTVAITHADCLQDALLLADMIRERGAKDIIIEYYDLCTVSHVGPGTLALFFWGKDRRSAEAATQPQPAGKTVPKNA</sequence>
<name>A0A9D2IV33_9FIRM</name>
<proteinExistence type="predicted"/>
<comment type="caution">
    <text evidence="3">The sequence shown here is derived from an EMBL/GenBank/DDBJ whole genome shotgun (WGS) entry which is preliminary data.</text>
</comment>
<keyword evidence="2" id="KW-0446">Lipid-binding</keyword>
<dbReference type="Proteomes" id="UP000824044">
    <property type="component" value="Unassembled WGS sequence"/>
</dbReference>
<evidence type="ECO:0000256" key="2">
    <source>
        <dbReference type="ARBA" id="ARBA00023121"/>
    </source>
</evidence>
<organism evidence="3 4">
    <name type="scientific">Candidatus Gallimonas intestinigallinarum</name>
    <dbReference type="NCBI Taxonomy" id="2838604"/>
    <lineage>
        <taxon>Bacteria</taxon>
        <taxon>Bacillati</taxon>
        <taxon>Bacillota</taxon>
        <taxon>Clostridia</taxon>
        <taxon>Candidatus Gallimonas</taxon>
    </lineage>
</organism>
<dbReference type="Gene3D" id="3.30.1180.10">
    <property type="match status" value="1"/>
</dbReference>
<protein>
    <submittedName>
        <fullName evidence="3">DegV family protein</fullName>
    </submittedName>
</protein>
<dbReference type="Pfam" id="PF02645">
    <property type="entry name" value="DegV"/>
    <property type="match status" value="1"/>
</dbReference>
<dbReference type="GO" id="GO:0008289">
    <property type="term" value="F:lipid binding"/>
    <property type="evidence" value="ECO:0007669"/>
    <property type="project" value="UniProtKB-KW"/>
</dbReference>
<dbReference type="PANTHER" id="PTHR33434:SF3">
    <property type="entry name" value="DEGV DOMAIN-CONTAINING PROTEIN YITS"/>
    <property type="match status" value="1"/>
</dbReference>
<gene>
    <name evidence="3" type="ORF">H9812_01955</name>
</gene>
<reference evidence="3" key="1">
    <citation type="journal article" date="2021" name="PeerJ">
        <title>Extensive microbial diversity within the chicken gut microbiome revealed by metagenomics and culture.</title>
        <authorList>
            <person name="Gilroy R."/>
            <person name="Ravi A."/>
            <person name="Getino M."/>
            <person name="Pursley I."/>
            <person name="Horton D.L."/>
            <person name="Alikhan N.F."/>
            <person name="Baker D."/>
            <person name="Gharbi K."/>
            <person name="Hall N."/>
            <person name="Watson M."/>
            <person name="Adriaenssens E.M."/>
            <person name="Foster-Nyarko E."/>
            <person name="Jarju S."/>
            <person name="Secka A."/>
            <person name="Antonio M."/>
            <person name="Oren A."/>
            <person name="Chaudhuri R.R."/>
            <person name="La Ragione R."/>
            <person name="Hildebrand F."/>
            <person name="Pallen M.J."/>
        </authorList>
    </citation>
    <scope>NUCLEOTIDE SEQUENCE</scope>
    <source>
        <strain evidence="3">CHK33-5263</strain>
    </source>
</reference>
<dbReference type="SUPFAM" id="SSF82549">
    <property type="entry name" value="DAK1/DegV-like"/>
    <property type="match status" value="1"/>
</dbReference>
<dbReference type="PANTHER" id="PTHR33434">
    <property type="entry name" value="DEGV DOMAIN-CONTAINING PROTEIN DR_1986-RELATED"/>
    <property type="match status" value="1"/>
</dbReference>
<dbReference type="InterPro" id="IPR050270">
    <property type="entry name" value="DegV_domain_contain"/>
</dbReference>
<dbReference type="Gene3D" id="3.40.50.10170">
    <property type="match status" value="1"/>
</dbReference>
<dbReference type="NCBIfam" id="TIGR00762">
    <property type="entry name" value="DegV"/>
    <property type="match status" value="1"/>
</dbReference>
<comment type="function">
    <text evidence="1">May bind long-chain fatty acids, such as palmitate, and may play a role in lipid transport or fatty acid metabolism.</text>
</comment>
<evidence type="ECO:0000313" key="3">
    <source>
        <dbReference type="EMBL" id="HIZ24224.1"/>
    </source>
</evidence>
<accession>A0A9D2IV33</accession>
<reference evidence="3" key="2">
    <citation type="submission" date="2021-04" db="EMBL/GenBank/DDBJ databases">
        <authorList>
            <person name="Gilroy R."/>
        </authorList>
    </citation>
    <scope>NUCLEOTIDE SEQUENCE</scope>
    <source>
        <strain evidence="3">CHK33-5263</strain>
    </source>
</reference>
<dbReference type="InterPro" id="IPR043168">
    <property type="entry name" value="DegV_C"/>
</dbReference>
<evidence type="ECO:0000256" key="1">
    <source>
        <dbReference type="ARBA" id="ARBA00003238"/>
    </source>
</evidence>
<dbReference type="AlphaFoldDB" id="A0A9D2IV33"/>